<feature type="compositionally biased region" description="Basic and acidic residues" evidence="1">
    <location>
        <begin position="880"/>
        <end position="893"/>
    </location>
</feature>
<protein>
    <submittedName>
        <fullName evidence="2">Uncharacterized protein</fullName>
    </submittedName>
</protein>
<feature type="compositionally biased region" description="Low complexity" evidence="1">
    <location>
        <begin position="369"/>
        <end position="382"/>
    </location>
</feature>
<feature type="region of interest" description="Disordered" evidence="1">
    <location>
        <begin position="1162"/>
        <end position="1496"/>
    </location>
</feature>
<feature type="region of interest" description="Disordered" evidence="1">
    <location>
        <begin position="2356"/>
        <end position="2490"/>
    </location>
</feature>
<evidence type="ECO:0000313" key="2">
    <source>
        <dbReference type="EMBL" id="PFH34755.1"/>
    </source>
</evidence>
<feature type="region of interest" description="Disordered" evidence="1">
    <location>
        <begin position="2176"/>
        <end position="2207"/>
    </location>
</feature>
<dbReference type="EMBL" id="NWUJ01000006">
    <property type="protein sequence ID" value="PFH34755.1"/>
    <property type="molecule type" value="Genomic_DNA"/>
</dbReference>
<evidence type="ECO:0000256" key="1">
    <source>
        <dbReference type="SAM" id="MobiDB-lite"/>
    </source>
</evidence>
<feature type="compositionally biased region" description="Polar residues" evidence="1">
    <location>
        <begin position="332"/>
        <end position="346"/>
    </location>
</feature>
<feature type="compositionally biased region" description="Basic and acidic residues" evidence="1">
    <location>
        <begin position="814"/>
        <end position="828"/>
    </location>
</feature>
<feature type="compositionally biased region" description="Low complexity" evidence="1">
    <location>
        <begin position="1162"/>
        <end position="1196"/>
    </location>
</feature>
<feature type="compositionally biased region" description="Basic and acidic residues" evidence="1">
    <location>
        <begin position="1226"/>
        <end position="1240"/>
    </location>
</feature>
<feature type="compositionally biased region" description="Basic and acidic residues" evidence="1">
    <location>
        <begin position="1318"/>
        <end position="1332"/>
    </location>
</feature>
<accession>A0A2A9M9T5</accession>
<name>A0A2A9M9T5_BESBE</name>
<feature type="compositionally biased region" description="Basic residues" evidence="1">
    <location>
        <begin position="1298"/>
        <end position="1317"/>
    </location>
</feature>
<feature type="compositionally biased region" description="Basic and acidic residues" evidence="1">
    <location>
        <begin position="2439"/>
        <end position="2460"/>
    </location>
</feature>
<feature type="compositionally biased region" description="Low complexity" evidence="1">
    <location>
        <begin position="2192"/>
        <end position="2207"/>
    </location>
</feature>
<feature type="region of interest" description="Disordered" evidence="1">
    <location>
        <begin position="1515"/>
        <end position="1543"/>
    </location>
</feature>
<feature type="region of interest" description="Disordered" evidence="1">
    <location>
        <begin position="485"/>
        <end position="719"/>
    </location>
</feature>
<evidence type="ECO:0000313" key="3">
    <source>
        <dbReference type="Proteomes" id="UP000224006"/>
    </source>
</evidence>
<proteinExistence type="predicted"/>
<feature type="compositionally biased region" description="Basic and acidic residues" evidence="1">
    <location>
        <begin position="2422"/>
        <end position="2432"/>
    </location>
</feature>
<feature type="compositionally biased region" description="Low complexity" evidence="1">
    <location>
        <begin position="1919"/>
        <end position="1932"/>
    </location>
</feature>
<feature type="compositionally biased region" description="Low complexity" evidence="1">
    <location>
        <begin position="1443"/>
        <end position="1479"/>
    </location>
</feature>
<feature type="region of interest" description="Disordered" evidence="1">
    <location>
        <begin position="2222"/>
        <end position="2271"/>
    </location>
</feature>
<feature type="compositionally biased region" description="Basic and acidic residues" evidence="1">
    <location>
        <begin position="1764"/>
        <end position="1784"/>
    </location>
</feature>
<feature type="compositionally biased region" description="Basic and acidic residues" evidence="1">
    <location>
        <begin position="51"/>
        <end position="97"/>
    </location>
</feature>
<feature type="compositionally biased region" description="Polar residues" evidence="1">
    <location>
        <begin position="974"/>
        <end position="991"/>
    </location>
</feature>
<dbReference type="RefSeq" id="XP_029218764.1">
    <property type="nucleotide sequence ID" value="XM_029365181.1"/>
</dbReference>
<feature type="compositionally biased region" description="Low complexity" evidence="1">
    <location>
        <begin position="2308"/>
        <end position="2323"/>
    </location>
</feature>
<feature type="region of interest" description="Disordered" evidence="1">
    <location>
        <begin position="2069"/>
        <end position="2112"/>
    </location>
</feature>
<feature type="region of interest" description="Disordered" evidence="1">
    <location>
        <begin position="1598"/>
        <end position="1829"/>
    </location>
</feature>
<comment type="caution">
    <text evidence="2">The sequence shown here is derived from an EMBL/GenBank/DDBJ whole genome shotgun (WGS) entry which is preliminary data.</text>
</comment>
<feature type="compositionally biased region" description="Polar residues" evidence="1">
    <location>
        <begin position="2081"/>
        <end position="2092"/>
    </location>
</feature>
<feature type="compositionally biased region" description="Low complexity" evidence="1">
    <location>
        <begin position="1706"/>
        <end position="1718"/>
    </location>
</feature>
<dbReference type="GeneID" id="40311714"/>
<keyword evidence="3" id="KW-1185">Reference proteome</keyword>
<feature type="compositionally biased region" description="Basic and acidic residues" evidence="1">
    <location>
        <begin position="529"/>
        <end position="539"/>
    </location>
</feature>
<feature type="compositionally biased region" description="Low complexity" evidence="1">
    <location>
        <begin position="1241"/>
        <end position="1254"/>
    </location>
</feature>
<feature type="compositionally biased region" description="Low complexity" evidence="1">
    <location>
        <begin position="437"/>
        <end position="452"/>
    </location>
</feature>
<dbReference type="OrthoDB" id="334024at2759"/>
<feature type="compositionally biased region" description="Low complexity" evidence="1">
    <location>
        <begin position="2374"/>
        <end position="2393"/>
    </location>
</feature>
<dbReference type="VEuPathDB" id="ToxoDB:BESB_067880"/>
<dbReference type="Proteomes" id="UP000224006">
    <property type="component" value="Chromosome VI"/>
</dbReference>
<feature type="region of interest" description="Disordered" evidence="1">
    <location>
        <begin position="242"/>
        <end position="452"/>
    </location>
</feature>
<feature type="compositionally biased region" description="Basic and acidic residues" evidence="1">
    <location>
        <begin position="1205"/>
        <end position="1219"/>
    </location>
</feature>
<feature type="compositionally biased region" description="Polar residues" evidence="1">
    <location>
        <begin position="901"/>
        <end position="924"/>
    </location>
</feature>
<feature type="compositionally biased region" description="Low complexity" evidence="1">
    <location>
        <begin position="2222"/>
        <end position="2242"/>
    </location>
</feature>
<feature type="compositionally biased region" description="Low complexity" evidence="1">
    <location>
        <begin position="1389"/>
        <end position="1407"/>
    </location>
</feature>
<organism evidence="2 3">
    <name type="scientific">Besnoitia besnoiti</name>
    <name type="common">Apicomplexan protozoan</name>
    <dbReference type="NCBI Taxonomy" id="94643"/>
    <lineage>
        <taxon>Eukaryota</taxon>
        <taxon>Sar</taxon>
        <taxon>Alveolata</taxon>
        <taxon>Apicomplexa</taxon>
        <taxon>Conoidasida</taxon>
        <taxon>Coccidia</taxon>
        <taxon>Eucoccidiorida</taxon>
        <taxon>Eimeriorina</taxon>
        <taxon>Sarcocystidae</taxon>
        <taxon>Besnoitia</taxon>
    </lineage>
</organism>
<gene>
    <name evidence="2" type="ORF">BESB_067880</name>
</gene>
<feature type="compositionally biased region" description="Basic residues" evidence="1">
    <location>
        <begin position="1690"/>
        <end position="1700"/>
    </location>
</feature>
<feature type="region of interest" description="Disordered" evidence="1">
    <location>
        <begin position="1918"/>
        <end position="1961"/>
    </location>
</feature>
<dbReference type="KEGG" id="bbes:BESB_067880"/>
<feature type="region of interest" description="Disordered" evidence="1">
    <location>
        <begin position="51"/>
        <end position="103"/>
    </location>
</feature>
<feature type="compositionally biased region" description="Low complexity" evidence="1">
    <location>
        <begin position="1678"/>
        <end position="1689"/>
    </location>
</feature>
<feature type="compositionally biased region" description="Low complexity" evidence="1">
    <location>
        <begin position="835"/>
        <end position="849"/>
    </location>
</feature>
<reference evidence="2 3" key="1">
    <citation type="submission" date="2017-09" db="EMBL/GenBank/DDBJ databases">
        <title>Genome sequencing of Besnoitia besnoiti strain Bb-Ger1.</title>
        <authorList>
            <person name="Schares G."/>
            <person name="Venepally P."/>
            <person name="Lorenzi H.A."/>
        </authorList>
    </citation>
    <scope>NUCLEOTIDE SEQUENCE [LARGE SCALE GENOMIC DNA]</scope>
    <source>
        <strain evidence="2 3">Bb-Ger1</strain>
    </source>
</reference>
<feature type="region of interest" description="Disordered" evidence="1">
    <location>
        <begin position="740"/>
        <end position="1092"/>
    </location>
</feature>
<feature type="compositionally biased region" description="Low complexity" evidence="1">
    <location>
        <begin position="1032"/>
        <end position="1059"/>
    </location>
</feature>
<feature type="compositionally biased region" description="Basic and acidic residues" evidence="1">
    <location>
        <begin position="596"/>
        <end position="613"/>
    </location>
</feature>
<feature type="region of interest" description="Disordered" evidence="1">
    <location>
        <begin position="2294"/>
        <end position="2323"/>
    </location>
</feature>
<feature type="compositionally biased region" description="Basic and acidic residues" evidence="1">
    <location>
        <begin position="1607"/>
        <end position="1620"/>
    </location>
</feature>
<feature type="compositionally biased region" description="Basic and acidic residues" evidence="1">
    <location>
        <begin position="644"/>
        <end position="693"/>
    </location>
</feature>
<feature type="compositionally biased region" description="Basic and acidic residues" evidence="1">
    <location>
        <begin position="271"/>
        <end position="331"/>
    </location>
</feature>
<sequence length="2490" mass="260156">MARYRLTVSVMRCEGLKHTGLHALEVEVGGERRVTGWIDGEKNERAAIRRGLRDMPARGKRDMPARGKRDMPARGKRDMPAKRDEERRAQGPSRELKTVAADVGDAQSQRRMLACTERGLARKTKGRCAERVKRVGERAFAEEAAGCPQEREDADEETTGGRHEAAFNFAAVFSRVPRDGNVRLSVWHKRSWREDKRVCDTYYSISSLFLAPAHAFHGWLGLEHKTKFAGQVLVDFVLSRRSSTSKNGDAGGLLKTSTHIKAPEGLATPSETREETDSERGSPERRGEGETETLRDGGADALRGGRDTDARWRTDPGGRRRESGIEKREMTGESSGSPDLPLQQNSRGEDAPSPASSGDPHRTQPLRTRSPPSRRPASPRASFSFLPDSAPSAGACGLPSEGRRRRAKGEASQGEAQSPEREETGDAAPEKYATPCLLAAPSSSSSSLRSPASAPLDLLSLDIQVADAVQHPTLEEEIALCQADAADPRSPLPSSEAATVPAGACLLPHSKPQTPGPDSEAQAPAGGEAADRRDSERRAARAARLVDAGGDGNKRAFSEEDGGAGSHAARAVASLCKEETPTASRLPNPPSDTDGTEGRRDRAGRETNGDFKKSSNKGAPMQQSRLPDQVGPVMPLEAQPSEEVPARESHEAPLLSREGKPPPRERVREGEAGTGKREGAEAADGKGSKRPDGEGEGMAVRTSGDQPVSPAGDGCTPSSFFLQERNWKALDEIFFGQSSTREEAVQGASTAKPASTADKSLPVEPLEPAAASLRKFEWRGGANDEEATTDSTGDGSRGGWREHSSGQRTGGYDAWRDYQGGRDDPGRDGRRRRGSSLGARGRQTAAFAEGEGEGRRSRGVSASPGTAVQIEPFPDADFVDEGRSGGWREEERSSGGAWQGASFSRVQTDQRDGQLSFSSPQGTCHSFAEERHRRHVHGIQAAASAFHGRDVFTGLPPGPRKPQRGFHARPTPDASFQSRGRGNSTPQSNAVFPSDAPSPFPGHPDEAAPAKHAQPCPRPSPQVRLSPPSTPLPSASLSPCPPAFADAGDWAPGDPAPGGRWVQGQGCEDACPTRGEGEGARAASRTPTGESAATAEDLRRLYEEGERKCFYREALVDYRRWNEAAVEAGHGASMHSAWGGVRAWAGPPAQAFPVTVAAAPACSSPAQSEPPVSGPSPSASPSAASSSSFSSSSSSAKLSWFFPRFKKEPPTDKSPRGQEEPQTTGRHKDAREGPGGERHSAAGAFAGEGTAQAAEGGGRRLSSPPRFPAPASSFENATVLAAPVSPRASEAPSTQKKPSGRLRRRLAGWHQLGKIRGHGAETAKNERQRERQGGTSVQGAKDELARPPSSSAASCQELGSPPASPLGREASHGADQGGEGVHHEERGRSLPPSFPALHPSSPSSSSSQHRVLCFSEGLPGPPPDVGASFCRLPETPQSRASGASLSVLPPSPCSPASSSSVSASPPFPSSAASSPAPAAFLPPPPMDEASNPRVSTEDGLHVLPLLAAPFPSFSSSLLSPSLPPSNPSAAERGDGRPGASRAAMPFRAAMLRAEDRQAETAGFFHLISEPYSPEARRAVSSLLGYLDGATTRARACSLAEEATEEDGERRRGNAEDEKFEGLSAKKKRQSSKREKLMKGSSSSLAAKRPLQAAGTEDDEAEDFFHGLPSRYRGDAGILSLSSSPSSSPGRTRRKSLRRSRSPSPSPSYAPLSPLSSSLARQSHEEMYAHGQDVSLKPARKKSGERKERQSPSRRPRGASLTEGLRWKNEAEETRKEEAPCRKPESTAGRPARKSAKRREESVQNGLRAETSSSRGLVEPSTGGIRGTGGAERGAMAAFERQPQVDATGLCNFSATNGGGNTAYEALGAQQHSYFRSFLVPSCSHAAGSHGLALPVYPPGPSTGVSPPGQVPALLPPWRSPGLSGLPPSSAPRQFLSSSPATTYGRPFGAAPSTSSPPRPEVFAGAHAPTALVRPVVAVPGAPPTASLVSSFPLPPQASSLGPSTRVACAPAALLASQGRCVEAQAALRLPQAASAGRDAAFSSSVCSSAASYFSPVSASAAQAFRSSAASSPLQGRRGAPSSVSLGGNQPTRSPVHATGDVPSGSEAAHSPSDIWNAGRATLTATGVPVSLRVSSSSPFASASSLQPQAAAAHHGQGGGKRLACVHDDSNNPFALFSGPWRGSSASPPTQVLPRASPLSAASAHGLSGSSLSAAGLPASLGSTASASFASPSSRAGSRPGVSHPGAFASASEGGARVPGGRRSPVSASRKSPVLVVSGVSGDFERNPFALLGRAPRKEDSESSPQPPSLSSASASPASCMSSASEPVLGASTWSDRPCGASASPFSWPVRGSTDLAGRPSLVSPPSPARGEEIAGASVSSPSASLAPVAAPVSDAQQAQERRKEEPAASGADSVSNGAPQRMQERMRREKGGMRGRCGVKTEEGAADCRERGRERVRKLSGDSVVGEEGRHGVATQGVILAPRFPSPTPH</sequence>